<gene>
    <name evidence="9" type="primary">LCYB</name>
    <name evidence="9" type="ORF">Naga_100005g43</name>
</gene>
<protein>
    <recommendedName>
        <fullName evidence="3">lycopene beta-cyclase</fullName>
        <ecNumber evidence="3">5.5.1.19</ecNumber>
    </recommendedName>
</protein>
<keyword evidence="10" id="KW-1185">Reference proteome</keyword>
<name>W7TY76_9STRA</name>
<organism evidence="9 10">
    <name type="scientific">Nannochloropsis gaditana</name>
    <dbReference type="NCBI Taxonomy" id="72520"/>
    <lineage>
        <taxon>Eukaryota</taxon>
        <taxon>Sar</taxon>
        <taxon>Stramenopiles</taxon>
        <taxon>Ochrophyta</taxon>
        <taxon>Eustigmatophyceae</taxon>
        <taxon>Eustigmatales</taxon>
        <taxon>Monodopsidaceae</taxon>
        <taxon>Nannochloropsis</taxon>
    </lineage>
</organism>
<dbReference type="AlphaFoldDB" id="W7TY76"/>
<dbReference type="Gene3D" id="3.50.50.60">
    <property type="entry name" value="FAD/NAD(P)-binding domain"/>
    <property type="match status" value="1"/>
</dbReference>
<dbReference type="GO" id="GO:0016705">
    <property type="term" value="F:oxidoreductase activity, acting on paired donors, with incorporation or reduction of molecular oxygen"/>
    <property type="evidence" value="ECO:0007669"/>
    <property type="project" value="InterPro"/>
</dbReference>
<dbReference type="GO" id="GO:0016860">
    <property type="term" value="F:intramolecular oxidoreductase activity"/>
    <property type="evidence" value="ECO:0007669"/>
    <property type="project" value="UniProtKB-ARBA"/>
</dbReference>
<dbReference type="PANTHER" id="PTHR39757">
    <property type="match status" value="1"/>
</dbReference>
<keyword evidence="5" id="KW-0520">NAD</keyword>
<dbReference type="InterPro" id="IPR008532">
    <property type="entry name" value="NFACT_RNA-bd"/>
</dbReference>
<dbReference type="NCBIfam" id="TIGR01790">
    <property type="entry name" value="carotene-cycl"/>
    <property type="match status" value="1"/>
</dbReference>
<proteinExistence type="inferred from homology"/>
<reference evidence="9 10" key="1">
    <citation type="journal article" date="2014" name="Mol. Plant">
        <title>Chromosome Scale Genome Assembly and Transcriptome Profiling of Nannochloropsis gaditana in Nitrogen Depletion.</title>
        <authorList>
            <person name="Corteggiani Carpinelli E."/>
            <person name="Telatin A."/>
            <person name="Vitulo N."/>
            <person name="Forcato C."/>
            <person name="D'Angelo M."/>
            <person name="Schiavon R."/>
            <person name="Vezzi A."/>
            <person name="Giacometti G.M."/>
            <person name="Morosinotto T."/>
            <person name="Valle G."/>
        </authorList>
    </citation>
    <scope>NUCLEOTIDE SEQUENCE [LARGE SCALE GENOMIC DNA]</scope>
    <source>
        <strain evidence="9 10">B-31</strain>
    </source>
</reference>
<evidence type="ECO:0000313" key="9">
    <source>
        <dbReference type="EMBL" id="EWM25354.1"/>
    </source>
</evidence>
<evidence type="ECO:0000256" key="6">
    <source>
        <dbReference type="ARBA" id="ARBA00037906"/>
    </source>
</evidence>
<evidence type="ECO:0000256" key="3">
    <source>
        <dbReference type="ARBA" id="ARBA00012242"/>
    </source>
</evidence>
<accession>W7TY76</accession>
<comment type="pathway">
    <text evidence="1">Carotenoid biosynthesis; beta-carotene biosynthesis.</text>
</comment>
<dbReference type="GO" id="GO:0016117">
    <property type="term" value="P:carotenoid biosynthetic process"/>
    <property type="evidence" value="ECO:0007669"/>
    <property type="project" value="UniProtKB-KW"/>
</dbReference>
<evidence type="ECO:0000256" key="5">
    <source>
        <dbReference type="ARBA" id="ARBA00023027"/>
    </source>
</evidence>
<keyword evidence="4" id="KW-0125">Carotenoid biosynthesis</keyword>
<dbReference type="EMBL" id="AZIL01000936">
    <property type="protein sequence ID" value="EWM25354.1"/>
    <property type="molecule type" value="Genomic_DNA"/>
</dbReference>
<dbReference type="InterPro" id="IPR036188">
    <property type="entry name" value="FAD/NAD-bd_sf"/>
</dbReference>
<evidence type="ECO:0000256" key="2">
    <source>
        <dbReference type="ARBA" id="ARBA00006599"/>
    </source>
</evidence>
<dbReference type="Proteomes" id="UP000019335">
    <property type="component" value="Chromosome 11"/>
</dbReference>
<feature type="compositionally biased region" description="Basic and acidic residues" evidence="7">
    <location>
        <begin position="208"/>
        <end position="230"/>
    </location>
</feature>
<sequence length="833" mass="93512">MDAQAEGRNSLAGPRASIDQYTYPSTSEWPLLWADHFIFYIYIYIHSNRKAILGFTGPALCFFSRAVKDKYENEELIRFGLPEDVWFHVDDLSSAHVYLRQKPGQKLDDISSDLLHECSSLVKANSIEGCKMKEVKVVYTRWRNLKKTKSMEAGQIGFHDPSKVRTIKVQKCNSIVNALNKTKEERYPDLQAEQEARAVEYRAAQKASKRDQEKQEREEKKRREEEAKLRSYESLMNDGGMESNKKWGSTADVSAALLLKTFGLTDNQDMPRVPMWLHIICSFMFCGASMGWVARGLVSKHDKPSCLVNRNPTARKPKQLPLFPAPVVSESSQTHFLRSNAQFSAKETIECSNSAMKPIVCDVAIVGGGPAGSVMAALLAQQHELKVVMMDPKLDQRWIPNYGVWVEEWEALEKLLGFSLRSCLMKTWPNTDLFCGGSHGIPVDERLRIKRAYGRVDRTALKNELRTRALDGGAILLAKALDAESVVHDEEGSLLRLDDGTRVRARFLLDCSGYQSRLVTLDGTHDPGVQIAYGIECEVDMCPYGEDAMTLMDYRTDYLDNQAAEVQMTAAREPTFMYAMPMGPTRDGKKTKVFFEETSLVARPPMSFDECKKRMELRLKHLGATVLNVEEEEFCYIPMGGAIPVRSQRVVAFGGAMGLVHAATGYQICRSMAAAGPTAKAIADELKKASYNPDAAARAVYDSVWTRTTRLQRDFVIFGGEFLMAQHADNLRGFFDSFFRLPSLMWTGFLAGWPGLPNNEQHETWDKRLEFGISLWLLAPLSLKLALAAAGVTKGGLPFIRSVTPLADLPSFFELEKTGMSDRSELMKFDSIS</sequence>
<comment type="similarity">
    <text evidence="2">Belongs to the lycopene cyclase family.</text>
</comment>
<evidence type="ECO:0000256" key="1">
    <source>
        <dbReference type="ARBA" id="ARBA00005089"/>
    </source>
</evidence>
<dbReference type="Pfam" id="PF05670">
    <property type="entry name" value="NFACT-R_1"/>
    <property type="match status" value="1"/>
</dbReference>
<feature type="region of interest" description="Disordered" evidence="7">
    <location>
        <begin position="201"/>
        <end position="230"/>
    </location>
</feature>
<dbReference type="Pfam" id="PF05834">
    <property type="entry name" value="Lycopene_cycl"/>
    <property type="match status" value="1"/>
</dbReference>
<evidence type="ECO:0000313" key="10">
    <source>
        <dbReference type="Proteomes" id="UP000019335"/>
    </source>
</evidence>
<comment type="caution">
    <text evidence="9">The sequence shown here is derived from an EMBL/GenBank/DDBJ whole genome shotgun (WGS) entry which is preliminary data.</text>
</comment>
<feature type="domain" description="NFACT RNA-binding" evidence="8">
    <location>
        <begin position="68"/>
        <end position="160"/>
    </location>
</feature>
<dbReference type="EC" id="5.5.1.19" evidence="3"/>
<dbReference type="PRINTS" id="PR00420">
    <property type="entry name" value="RNGMNOXGNASE"/>
</dbReference>
<dbReference type="PANTHER" id="PTHR39757:SF5">
    <property type="entry name" value="OS02G0190600 PROTEIN"/>
    <property type="match status" value="1"/>
</dbReference>
<comment type="pathway">
    <text evidence="6">Carotenoid biosynthesis; beta-zeacarotene biosynthesis.</text>
</comment>
<evidence type="ECO:0000256" key="4">
    <source>
        <dbReference type="ARBA" id="ARBA00022746"/>
    </source>
</evidence>
<dbReference type="InterPro" id="IPR010108">
    <property type="entry name" value="Lycopene_cyclase_b/e"/>
</dbReference>
<dbReference type="OrthoDB" id="1716816at2759"/>
<evidence type="ECO:0000259" key="8">
    <source>
        <dbReference type="Pfam" id="PF05670"/>
    </source>
</evidence>
<dbReference type="SUPFAM" id="SSF51905">
    <property type="entry name" value="FAD/NAD(P)-binding domain"/>
    <property type="match status" value="1"/>
</dbReference>
<evidence type="ECO:0000256" key="7">
    <source>
        <dbReference type="SAM" id="MobiDB-lite"/>
    </source>
</evidence>